<evidence type="ECO:0000313" key="2">
    <source>
        <dbReference type="EMBL" id="VTQ86801.1"/>
    </source>
</evidence>
<evidence type="ECO:0000313" key="3">
    <source>
        <dbReference type="Proteomes" id="UP000308489"/>
    </source>
</evidence>
<dbReference type="EMBL" id="LR590481">
    <property type="protein sequence ID" value="VTQ86801.1"/>
    <property type="molecule type" value="Genomic_DNA"/>
</dbReference>
<dbReference type="OrthoDB" id="1952052at2"/>
<sequence length="529" mass="63777">MDVLEVGLEELESYENLDAINKEINNLKVFKYRFMYNYDKEYLKNIILKHIEDLQRELFTSNKELIEYIIKIIPKINSTPTKQIDSKFSYLDDIIKKQIISYIYWKYKSKDNIEKINIQNFKKILGLKGRKELHIIPIKYSVICPKCNGEGIVYLYNYELRHLTYTCLDCKHKEDDVFSYHNQHYTLLNCCCKSCMDIKERLYNEIKYNLKNIVNEVKCKFIEKYFKLDGVNIPSEEIMKDDFKLYSSILNKDEREVLSFNPTTVDQIIKIIKDIKTRDFNHSVKNTALQNFFKHKVIYSIKNKISKDKINIILSEIMVRKFLSFQKGDKYLFFDDKIKYLYKLYDYLETSSFAQFYEIYISEFGFKIEDVYIKFANIKDYRYLSIELNNECFLENYVMNNCYTNQQVILNSNKTLIENKVIKNIFKSEPEVNQYNIFKNIYKDYIILPNYKMKQVINLDSIEHLLSKEEYIYLRNCELDFIICDREGYVIKVIELQKGRHHNDSEWVWKDNAKKKVCQILGVEFEETY</sequence>
<gene>
    <name evidence="2" type="ORF">NCTC503_00985</name>
</gene>
<dbReference type="KEGG" id="hhw:NCTC503_00985"/>
<dbReference type="AlphaFoldDB" id="A0A4U9R825"/>
<protein>
    <submittedName>
        <fullName evidence="2">Protein of uncharacterized function (DUF2726)</fullName>
    </submittedName>
</protein>
<organism evidence="2 3">
    <name type="scientific">Hathewaya histolytica</name>
    <name type="common">Clostridium histolyticum</name>
    <dbReference type="NCBI Taxonomy" id="1498"/>
    <lineage>
        <taxon>Bacteria</taxon>
        <taxon>Bacillati</taxon>
        <taxon>Bacillota</taxon>
        <taxon>Clostridia</taxon>
        <taxon>Eubacteriales</taxon>
        <taxon>Clostridiaceae</taxon>
        <taxon>Hathewaya</taxon>
    </lineage>
</organism>
<reference evidence="2 3" key="1">
    <citation type="submission" date="2019-05" db="EMBL/GenBank/DDBJ databases">
        <authorList>
            <consortium name="Pathogen Informatics"/>
        </authorList>
    </citation>
    <scope>NUCLEOTIDE SEQUENCE [LARGE SCALE GENOMIC DNA]</scope>
    <source>
        <strain evidence="2 3">NCTC503</strain>
    </source>
</reference>
<dbReference type="Proteomes" id="UP000308489">
    <property type="component" value="Chromosome 1"/>
</dbReference>
<accession>A0A4U9R825</accession>
<evidence type="ECO:0000259" key="1">
    <source>
        <dbReference type="Pfam" id="PF10881"/>
    </source>
</evidence>
<proteinExistence type="predicted"/>
<dbReference type="Pfam" id="PF10881">
    <property type="entry name" value="DUF2726"/>
    <property type="match status" value="1"/>
</dbReference>
<feature type="domain" description="DUF2726" evidence="1">
    <location>
        <begin position="428"/>
        <end position="523"/>
    </location>
</feature>
<dbReference type="RefSeq" id="WP_138209690.1">
    <property type="nucleotide sequence ID" value="NZ_LR590481.1"/>
</dbReference>
<dbReference type="InterPro" id="IPR024402">
    <property type="entry name" value="DUF2726"/>
</dbReference>
<name>A0A4U9R825_HATHI</name>
<keyword evidence="3" id="KW-1185">Reference proteome</keyword>